<dbReference type="Gene3D" id="3.30.450.90">
    <property type="match status" value="1"/>
</dbReference>
<reference evidence="3 4" key="1">
    <citation type="submission" date="2018-08" db="EMBL/GenBank/DDBJ databases">
        <title>Lysobacter weifangensis sp. nov., a new member of the family 'Xanthomonadaceae', isolated from soil in a farmland.</title>
        <authorList>
            <person name="Zhao H."/>
        </authorList>
    </citation>
    <scope>NUCLEOTIDE SEQUENCE [LARGE SCALE GENOMIC DNA]</scope>
    <source>
        <strain evidence="3 4">WF-2</strain>
    </source>
</reference>
<feature type="domain" description="Bacterial type II secretion system protein E" evidence="2">
    <location>
        <begin position="202"/>
        <end position="216"/>
    </location>
</feature>
<dbReference type="NCBIfam" id="TIGR01420">
    <property type="entry name" value="pilT_fam"/>
    <property type="match status" value="1"/>
</dbReference>
<dbReference type="GO" id="GO:0005524">
    <property type="term" value="F:ATP binding"/>
    <property type="evidence" value="ECO:0007669"/>
    <property type="project" value="InterPro"/>
</dbReference>
<dbReference type="InterPro" id="IPR050921">
    <property type="entry name" value="T4SS_GSP_E_ATPase"/>
</dbReference>
<dbReference type="Proteomes" id="UP000262917">
    <property type="component" value="Unassembled WGS sequence"/>
</dbReference>
<dbReference type="PANTHER" id="PTHR30486">
    <property type="entry name" value="TWITCHING MOTILITY PROTEIN PILT"/>
    <property type="match status" value="1"/>
</dbReference>
<evidence type="ECO:0000256" key="1">
    <source>
        <dbReference type="ARBA" id="ARBA00006611"/>
    </source>
</evidence>
<dbReference type="CDD" id="cd01131">
    <property type="entry name" value="PilT"/>
    <property type="match status" value="1"/>
</dbReference>
<accession>A0A372DQK9</accession>
<gene>
    <name evidence="3" type="ORF">D0Y53_01960</name>
</gene>
<dbReference type="InterPro" id="IPR001482">
    <property type="entry name" value="T2SS/T4SS_dom"/>
</dbReference>
<sequence length="422" mass="46914">MHLTEDQARDYLHKLLAAMARAGGSDLFIAHDFPPSMKAQGAMTPLTQQKLTGEITAQLAHAAMNEHQREEFAREMECNFAIVVPGVSRFRVNVFMQQGHVGMVLRTIAAQIPNFEQLRLPEVLKDVVMEKRGLVLLVGGTGSGKSTSLAAMIDHRNRTSAGHIITVEDPVEYAHVSQRSLITHREVGVDTLSWHHALKNTLRQAPDVILVGEIRDAETMEHAIAFAETGHLCLSTLHANSASQTMERIINFFPEERRTQLLMDLSANLRAIVSQRLVRTEDGKGRVAAIEILLNTPTIAEKIFKGEFGELKGVMNKSRELGMRTFDWALFELYNEGLISYDEAIRNADSANELRLNIKLKSRRGEPEAAAGLSLSLHDAPSPQEVEAIRREELRKQQEKRDELELARMQAAKQAQAGGAPG</sequence>
<dbReference type="Gene3D" id="3.40.50.300">
    <property type="entry name" value="P-loop containing nucleotide triphosphate hydrolases"/>
    <property type="match status" value="1"/>
</dbReference>
<comment type="caution">
    <text evidence="3">The sequence shown here is derived from an EMBL/GenBank/DDBJ whole genome shotgun (WGS) entry which is preliminary data.</text>
</comment>
<dbReference type="InterPro" id="IPR027417">
    <property type="entry name" value="P-loop_NTPase"/>
</dbReference>
<protein>
    <submittedName>
        <fullName evidence="3">PilT/PilU family type 4a pilus ATPase</fullName>
    </submittedName>
</protein>
<dbReference type="InterPro" id="IPR006321">
    <property type="entry name" value="PilT/PilU"/>
</dbReference>
<evidence type="ECO:0000259" key="2">
    <source>
        <dbReference type="PROSITE" id="PS00662"/>
    </source>
</evidence>
<keyword evidence="4" id="KW-1185">Reference proteome</keyword>
<evidence type="ECO:0000313" key="4">
    <source>
        <dbReference type="Proteomes" id="UP000262917"/>
    </source>
</evidence>
<evidence type="ECO:0000313" key="3">
    <source>
        <dbReference type="EMBL" id="RFP61850.1"/>
    </source>
</evidence>
<proteinExistence type="inferred from homology"/>
<dbReference type="GO" id="GO:0016887">
    <property type="term" value="F:ATP hydrolysis activity"/>
    <property type="evidence" value="ECO:0007669"/>
    <property type="project" value="InterPro"/>
</dbReference>
<dbReference type="PANTHER" id="PTHR30486:SF12">
    <property type="entry name" value="TYPE IV PILUS ATPASE PILU"/>
    <property type="match status" value="1"/>
</dbReference>
<dbReference type="Pfam" id="PF00437">
    <property type="entry name" value="T2SSE"/>
    <property type="match status" value="1"/>
</dbReference>
<dbReference type="SUPFAM" id="SSF52540">
    <property type="entry name" value="P-loop containing nucleoside triphosphate hydrolases"/>
    <property type="match status" value="1"/>
</dbReference>
<dbReference type="OrthoDB" id="9804785at2"/>
<comment type="similarity">
    <text evidence="1">Belongs to the GSP E family.</text>
</comment>
<dbReference type="AlphaFoldDB" id="A0A372DQK9"/>
<dbReference type="EMBL" id="QVPD01000002">
    <property type="protein sequence ID" value="RFP61850.1"/>
    <property type="molecule type" value="Genomic_DNA"/>
</dbReference>
<organism evidence="3 4">
    <name type="scientific">Cognatiluteimonas weifangensis</name>
    <dbReference type="NCBI Taxonomy" id="2303539"/>
    <lineage>
        <taxon>Bacteria</taxon>
        <taxon>Pseudomonadati</taxon>
        <taxon>Pseudomonadota</taxon>
        <taxon>Gammaproteobacteria</taxon>
        <taxon>Lysobacterales</taxon>
        <taxon>Lysobacteraceae</taxon>
        <taxon>Cognatiluteimonas</taxon>
    </lineage>
</organism>
<name>A0A372DQK9_9GAMM</name>
<dbReference type="PROSITE" id="PS00662">
    <property type="entry name" value="T2SP_E"/>
    <property type="match status" value="1"/>
</dbReference>